<accession>A0ABD7IR49</accession>
<evidence type="ECO:0000256" key="3">
    <source>
        <dbReference type="ARBA" id="ARBA00023169"/>
    </source>
</evidence>
<dbReference type="Gene3D" id="3.40.50.300">
    <property type="entry name" value="P-loop containing nucleotide triphosphate hydrolases"/>
    <property type="match status" value="1"/>
</dbReference>
<keyword evidence="3" id="KW-0270">Exopolysaccharide synthesis</keyword>
<sequence length="197" mass="21650">MNNIKKAIRQINAGLSKVDKPTSTLSFISIDDTIPQQTLLINMGLMYGQAGESVIIVDADFDNERLANVFKLASKIGLSDYLERGDITNSQIINEIAGKKMSVITPGKSATSDADYLLDDPKFNTLMAELQAKYDHVLINTAPLSKVDSYSSLTQNTDGCILVTTQGVTKKRALYQAYQNLREHSVKLLGYINVEKG</sequence>
<dbReference type="EMBL" id="RDCJ01000061">
    <property type="protein sequence ID" value="RMW49409.1"/>
    <property type="molecule type" value="Genomic_DNA"/>
</dbReference>
<reference evidence="4 5" key="1">
    <citation type="submission" date="2018-10" db="EMBL/GenBank/DDBJ databases">
        <title>Genome sequences of five Lactobacillus pentosus strains isolated from brines of traditionally fermented spanish-style green table olives and differences between them.</title>
        <authorList>
            <person name="Jimenez Diaz R."/>
        </authorList>
    </citation>
    <scope>NUCLEOTIDE SEQUENCE [LARGE SCALE GENOMIC DNA]</scope>
    <source>
        <strain evidence="4 5">IG10</strain>
    </source>
</reference>
<dbReference type="AlphaFoldDB" id="A0ABD7IR49"/>
<dbReference type="Proteomes" id="UP000276249">
    <property type="component" value="Unassembled WGS sequence"/>
</dbReference>
<evidence type="ECO:0000313" key="4">
    <source>
        <dbReference type="EMBL" id="RMW49409.1"/>
    </source>
</evidence>
<comment type="pathway">
    <text evidence="1">Capsule biogenesis; capsule polysaccharide biosynthesis.</text>
</comment>
<dbReference type="SUPFAM" id="SSF52540">
    <property type="entry name" value="P-loop containing nucleoside triphosphate hydrolases"/>
    <property type="match status" value="1"/>
</dbReference>
<organism evidence="4 5">
    <name type="scientific">Lactiplantibacillus pentosus</name>
    <name type="common">Lactobacillus pentosus</name>
    <dbReference type="NCBI Taxonomy" id="1589"/>
    <lineage>
        <taxon>Bacteria</taxon>
        <taxon>Bacillati</taxon>
        <taxon>Bacillota</taxon>
        <taxon>Bacilli</taxon>
        <taxon>Lactobacillales</taxon>
        <taxon>Lactobacillaceae</taxon>
        <taxon>Lactiplantibacillus</taxon>
    </lineage>
</organism>
<comment type="caution">
    <text evidence="4">The sequence shown here is derived from an EMBL/GenBank/DDBJ whole genome shotgun (WGS) entry which is preliminary data.</text>
</comment>
<protein>
    <recommendedName>
        <fullName evidence="6">Non-specific protein-tyrosine kinase</fullName>
    </recommendedName>
</protein>
<evidence type="ECO:0000313" key="5">
    <source>
        <dbReference type="Proteomes" id="UP000276249"/>
    </source>
</evidence>
<dbReference type="PANTHER" id="PTHR32309">
    <property type="entry name" value="TYROSINE-PROTEIN KINASE"/>
    <property type="match status" value="1"/>
</dbReference>
<dbReference type="GO" id="GO:0000271">
    <property type="term" value="P:polysaccharide biosynthetic process"/>
    <property type="evidence" value="ECO:0007669"/>
    <property type="project" value="UniProtKB-KW"/>
</dbReference>
<name>A0ABD7IR49_LACPE</name>
<proteinExistence type="predicted"/>
<evidence type="ECO:0008006" key="6">
    <source>
        <dbReference type="Google" id="ProtNLM"/>
    </source>
</evidence>
<dbReference type="RefSeq" id="WP_105920490.1">
    <property type="nucleotide sequence ID" value="NZ_CP162863.1"/>
</dbReference>
<evidence type="ECO:0000256" key="1">
    <source>
        <dbReference type="ARBA" id="ARBA00005132"/>
    </source>
</evidence>
<evidence type="ECO:0000256" key="2">
    <source>
        <dbReference type="ARBA" id="ARBA00022903"/>
    </source>
</evidence>
<dbReference type="InterPro" id="IPR050445">
    <property type="entry name" value="Bact_polysacc_biosynth/exp"/>
</dbReference>
<gene>
    <name evidence="4" type="ORF">D6U18_05955</name>
</gene>
<keyword evidence="2" id="KW-0972">Capsule biogenesis/degradation</keyword>
<dbReference type="PANTHER" id="PTHR32309:SF13">
    <property type="entry name" value="FERRIC ENTEROBACTIN TRANSPORT PROTEIN FEPE"/>
    <property type="match status" value="1"/>
</dbReference>
<dbReference type="InterPro" id="IPR027417">
    <property type="entry name" value="P-loop_NTPase"/>
</dbReference>